<organism evidence="2 3">
    <name type="scientific">Williamsoniiplasma luminosum</name>
    <dbReference type="NCBI Taxonomy" id="214888"/>
    <lineage>
        <taxon>Bacteria</taxon>
        <taxon>Bacillati</taxon>
        <taxon>Mycoplasmatota</taxon>
        <taxon>Mollicutes</taxon>
        <taxon>Entomoplasmatales</taxon>
        <taxon>Williamsoniiplasma</taxon>
    </lineage>
</organism>
<gene>
    <name evidence="2" type="ORF">C5T88_00665</name>
</gene>
<sequence length="199" mass="23481">MLVIQDDFDNEEMPSFTVLQSERNQNFYFSTNLGRDITPALETRTNTISDNESYLKQTLKILRSFDFIKHAFPLYEKISNCFPNGIFKYRKNIIYNDVNSILPTSFSYLLKNVKENIFESRKFLYGIILGWIVSKLNASNDDYIEIININGNEIYIEIRILKEQLKKSGYIDGWYEIIDSIAMNDEDIIQDLKYFLNLE</sequence>
<evidence type="ECO:0000259" key="1">
    <source>
        <dbReference type="PROSITE" id="PS50168"/>
    </source>
</evidence>
<evidence type="ECO:0000313" key="2">
    <source>
        <dbReference type="EMBL" id="AVP49098.1"/>
    </source>
</evidence>
<feature type="domain" description="DED" evidence="1">
    <location>
        <begin position="1"/>
        <end position="73"/>
    </location>
</feature>
<dbReference type="Proteomes" id="UP000239250">
    <property type="component" value="Chromosome"/>
</dbReference>
<evidence type="ECO:0000313" key="3">
    <source>
        <dbReference type="Proteomes" id="UP000239250"/>
    </source>
</evidence>
<protein>
    <recommendedName>
        <fullName evidence="1">DED domain-containing protein</fullName>
    </recommendedName>
</protein>
<dbReference type="RefSeq" id="WP_303662442.1">
    <property type="nucleotide sequence ID" value="NZ_CP027019.1"/>
</dbReference>
<reference evidence="3" key="1">
    <citation type="submission" date="2018-02" db="EMBL/GenBank/DDBJ databases">
        <title>Firefly genomes illuminate parallel origins of bioluminescence in beetles.</title>
        <authorList>
            <person name="Fallon T.R."/>
            <person name="Lower S.E.S."/>
            <person name="Behringer M."/>
            <person name="Weng J.-K."/>
        </authorList>
    </citation>
    <scope>NUCLEOTIDE SEQUENCE [LARGE SCALE GENOMIC DNA]</scope>
</reference>
<proteinExistence type="predicted"/>
<dbReference type="InterPro" id="IPR001875">
    <property type="entry name" value="DED_dom"/>
</dbReference>
<dbReference type="EMBL" id="CP027019">
    <property type="protein sequence ID" value="AVP49098.1"/>
    <property type="molecule type" value="Genomic_DNA"/>
</dbReference>
<dbReference type="PROSITE" id="PS50168">
    <property type="entry name" value="DED"/>
    <property type="match status" value="1"/>
</dbReference>
<name>A0A2S0NJA9_9MOLU</name>
<dbReference type="AlphaFoldDB" id="A0A2S0NJA9"/>
<accession>A0A2S0NJA9</accession>